<proteinExistence type="predicted"/>
<accession>A0A5D2U9N7</accession>
<sequence length="41" mass="4673">MKEKPPRRRGHGQLRWPWPTVVAEACVGGVADEKTTQGMRR</sequence>
<protein>
    <submittedName>
        <fullName evidence="1">Uncharacterized protein</fullName>
    </submittedName>
</protein>
<keyword evidence="2" id="KW-1185">Reference proteome</keyword>
<gene>
    <name evidence="1" type="ORF">E1A91_D07G110400v1</name>
</gene>
<dbReference type="Proteomes" id="UP000323597">
    <property type="component" value="Chromosome D07"/>
</dbReference>
<evidence type="ECO:0000313" key="2">
    <source>
        <dbReference type="Proteomes" id="UP000323597"/>
    </source>
</evidence>
<organism evidence="1 2">
    <name type="scientific">Gossypium mustelinum</name>
    <name type="common">Cotton</name>
    <name type="synonym">Gossypium caicoense</name>
    <dbReference type="NCBI Taxonomy" id="34275"/>
    <lineage>
        <taxon>Eukaryota</taxon>
        <taxon>Viridiplantae</taxon>
        <taxon>Streptophyta</taxon>
        <taxon>Embryophyta</taxon>
        <taxon>Tracheophyta</taxon>
        <taxon>Spermatophyta</taxon>
        <taxon>Magnoliopsida</taxon>
        <taxon>eudicotyledons</taxon>
        <taxon>Gunneridae</taxon>
        <taxon>Pentapetalae</taxon>
        <taxon>rosids</taxon>
        <taxon>malvids</taxon>
        <taxon>Malvales</taxon>
        <taxon>Malvaceae</taxon>
        <taxon>Malvoideae</taxon>
        <taxon>Gossypium</taxon>
    </lineage>
</organism>
<dbReference type="EMBL" id="CM017655">
    <property type="protein sequence ID" value="TYI73136.1"/>
    <property type="molecule type" value="Genomic_DNA"/>
</dbReference>
<name>A0A5D2U9N7_GOSMU</name>
<evidence type="ECO:0000313" key="1">
    <source>
        <dbReference type="EMBL" id="TYI73136.1"/>
    </source>
</evidence>
<reference evidence="1 2" key="1">
    <citation type="submission" date="2019-07" db="EMBL/GenBank/DDBJ databases">
        <title>WGS assembly of Gossypium mustelinum.</title>
        <authorList>
            <person name="Chen Z.J."/>
            <person name="Sreedasyam A."/>
            <person name="Ando A."/>
            <person name="Song Q."/>
            <person name="De L."/>
            <person name="Hulse-Kemp A."/>
            <person name="Ding M."/>
            <person name="Ye W."/>
            <person name="Kirkbride R."/>
            <person name="Jenkins J."/>
            <person name="Plott C."/>
            <person name="Lovell J."/>
            <person name="Lin Y.-M."/>
            <person name="Vaughn R."/>
            <person name="Liu B."/>
            <person name="Li W."/>
            <person name="Simpson S."/>
            <person name="Scheffler B."/>
            <person name="Saski C."/>
            <person name="Grover C."/>
            <person name="Hu G."/>
            <person name="Conover J."/>
            <person name="Carlson J."/>
            <person name="Shu S."/>
            <person name="Boston L."/>
            <person name="Williams M."/>
            <person name="Peterson D."/>
            <person name="Mcgee K."/>
            <person name="Jones D."/>
            <person name="Wendel J."/>
            <person name="Stelly D."/>
            <person name="Grimwood J."/>
            <person name="Schmutz J."/>
        </authorList>
    </citation>
    <scope>NUCLEOTIDE SEQUENCE [LARGE SCALE GENOMIC DNA]</scope>
    <source>
        <strain evidence="1">1408120.09</strain>
    </source>
</reference>
<dbReference type="AlphaFoldDB" id="A0A5D2U9N7"/>